<evidence type="ECO:0000313" key="7">
    <source>
        <dbReference type="EMBL" id="MBC5643643.1"/>
    </source>
</evidence>
<dbReference type="Proteomes" id="UP000644010">
    <property type="component" value="Unassembled WGS sequence"/>
</dbReference>
<evidence type="ECO:0000259" key="6">
    <source>
        <dbReference type="Pfam" id="PF06321"/>
    </source>
</evidence>
<feature type="chain" id="PRO_5046032198" description="Major fimbrial subunit protein N-terminal domain-containing protein" evidence="5">
    <location>
        <begin position="24"/>
        <end position="392"/>
    </location>
</feature>
<accession>A0ABR7E1U7</accession>
<keyword evidence="8" id="KW-1185">Reference proteome</keyword>
<evidence type="ECO:0000256" key="5">
    <source>
        <dbReference type="SAM" id="SignalP"/>
    </source>
</evidence>
<dbReference type="PROSITE" id="PS51257">
    <property type="entry name" value="PROKAR_LIPOPROTEIN"/>
    <property type="match status" value="1"/>
</dbReference>
<dbReference type="Gene3D" id="2.60.40.2580">
    <property type="match status" value="1"/>
</dbReference>
<comment type="similarity">
    <text evidence="2">Belongs to the bacteroidetes fimbrillin superfamily. FimA/Mfa1 family.</text>
</comment>
<evidence type="ECO:0000256" key="3">
    <source>
        <dbReference type="ARBA" id="ARBA00022729"/>
    </source>
</evidence>
<protein>
    <recommendedName>
        <fullName evidence="6">Major fimbrial subunit protein N-terminal domain-containing protein</fullName>
    </recommendedName>
</protein>
<reference evidence="7 8" key="1">
    <citation type="submission" date="2020-08" db="EMBL/GenBank/DDBJ databases">
        <title>Genome public.</title>
        <authorList>
            <person name="Liu C."/>
            <person name="Sun Q."/>
        </authorList>
    </citation>
    <scope>NUCLEOTIDE SEQUENCE [LARGE SCALE GENOMIC DNA]</scope>
    <source>
        <strain evidence="7 8">BX2</strain>
    </source>
</reference>
<feature type="domain" description="Major fimbrial subunit protein N-terminal" evidence="6">
    <location>
        <begin position="35"/>
        <end position="161"/>
    </location>
</feature>
<keyword evidence="3 5" id="KW-0732">Signal</keyword>
<organism evidence="7 8">
    <name type="scientific">Parabacteroides segnis</name>
    <dbReference type="NCBI Taxonomy" id="2763058"/>
    <lineage>
        <taxon>Bacteria</taxon>
        <taxon>Pseudomonadati</taxon>
        <taxon>Bacteroidota</taxon>
        <taxon>Bacteroidia</taxon>
        <taxon>Bacteroidales</taxon>
        <taxon>Tannerellaceae</taxon>
        <taxon>Parabacteroides</taxon>
    </lineage>
</organism>
<comment type="caution">
    <text evidence="7">The sequence shown here is derived from an EMBL/GenBank/DDBJ whole genome shotgun (WGS) entry which is preliminary data.</text>
</comment>
<evidence type="ECO:0000256" key="2">
    <source>
        <dbReference type="ARBA" id="ARBA00006011"/>
    </source>
</evidence>
<dbReference type="RefSeq" id="WP_186959602.1">
    <property type="nucleotide sequence ID" value="NZ_JACOOI010000012.1"/>
</dbReference>
<dbReference type="Pfam" id="PF06321">
    <property type="entry name" value="P_gingi_FimA"/>
    <property type="match status" value="1"/>
</dbReference>
<name>A0ABR7E1U7_9BACT</name>
<dbReference type="InterPro" id="IPR029141">
    <property type="entry name" value="FimA_N"/>
</dbReference>
<proteinExistence type="inferred from homology"/>
<feature type="signal peptide" evidence="5">
    <location>
        <begin position="1"/>
        <end position="23"/>
    </location>
</feature>
<dbReference type="EMBL" id="JACOOI010000012">
    <property type="protein sequence ID" value="MBC5643643.1"/>
    <property type="molecule type" value="Genomic_DNA"/>
</dbReference>
<comment type="subcellular location">
    <subcellularLocation>
        <location evidence="1">Fimbrium</location>
    </subcellularLocation>
</comment>
<sequence>MKTINITSFLLALSLLVSCSSDDDNGPEVIVPQDATLTLAVAPGLVLTKAKAGETQEGEAKINNMYAALFGANQSLFTSAYVDFSDQTGKTTDTIRISAKSDTPYTYVILVNVGNINCSSIGDLMTKTYNLEDISVNNQPMGSKFLKIESLEPGTNYYGKEDIFTNKPAEYSFYSKNNIEVYRTASRIDFEKISLKWSEADAGDLLKEGASFRLKQVYVVDAKSTTYLADHVYGENNYSVETSGSTYWHGKPEKEGYLASLNLFPRGEDNTPATITSDGEWNITENPLRCYITENTDEAKPTMLVLKGDILHKNANEPILSDRYYFVKLLNLIDSDNKETIYPGVIRNKVIRISATITGKGSGDEEYKDNAYVTVTVTPENWSVETQHEDVN</sequence>
<keyword evidence="4" id="KW-0281">Fimbrium</keyword>
<evidence type="ECO:0000313" key="8">
    <source>
        <dbReference type="Proteomes" id="UP000644010"/>
    </source>
</evidence>
<evidence type="ECO:0000256" key="1">
    <source>
        <dbReference type="ARBA" id="ARBA00004561"/>
    </source>
</evidence>
<gene>
    <name evidence="7" type="ORF">H8S77_12180</name>
</gene>
<dbReference type="Gene3D" id="2.60.40.3690">
    <property type="match status" value="1"/>
</dbReference>
<evidence type="ECO:0000256" key="4">
    <source>
        <dbReference type="ARBA" id="ARBA00023263"/>
    </source>
</evidence>